<evidence type="ECO:0000313" key="4">
    <source>
        <dbReference type="Proteomes" id="UP001240984"/>
    </source>
</evidence>
<evidence type="ECO:0000256" key="1">
    <source>
        <dbReference type="SAM" id="Phobius"/>
    </source>
</evidence>
<protein>
    <recommendedName>
        <fullName evidence="2">YcxB-like C-terminal domain-containing protein</fullName>
    </recommendedName>
</protein>
<feature type="domain" description="YcxB-like C-terminal" evidence="2">
    <location>
        <begin position="91"/>
        <end position="151"/>
    </location>
</feature>
<accession>A0ABT9MTA8</accession>
<keyword evidence="1" id="KW-0472">Membrane</keyword>
<dbReference type="Proteomes" id="UP001240984">
    <property type="component" value="Unassembled WGS sequence"/>
</dbReference>
<proteinExistence type="predicted"/>
<dbReference type="Pfam" id="PF14317">
    <property type="entry name" value="YcxB"/>
    <property type="match status" value="1"/>
</dbReference>
<evidence type="ECO:0000259" key="2">
    <source>
        <dbReference type="Pfam" id="PF14317"/>
    </source>
</evidence>
<reference evidence="3 4" key="1">
    <citation type="submission" date="2023-07" db="EMBL/GenBank/DDBJ databases">
        <title>Sequencing the genomes of 1000 actinobacteria strains.</title>
        <authorList>
            <person name="Klenk H.-P."/>
        </authorList>
    </citation>
    <scope>NUCLEOTIDE SEQUENCE [LARGE SCALE GENOMIC DNA]</scope>
    <source>
        <strain evidence="3 4">DSM 44710</strain>
    </source>
</reference>
<evidence type="ECO:0000313" key="3">
    <source>
        <dbReference type="EMBL" id="MDP9794508.1"/>
    </source>
</evidence>
<gene>
    <name evidence="3" type="ORF">J2S43_003020</name>
</gene>
<organism evidence="3 4">
    <name type="scientific">Catenuloplanes nepalensis</name>
    <dbReference type="NCBI Taxonomy" id="587533"/>
    <lineage>
        <taxon>Bacteria</taxon>
        <taxon>Bacillati</taxon>
        <taxon>Actinomycetota</taxon>
        <taxon>Actinomycetes</taxon>
        <taxon>Micromonosporales</taxon>
        <taxon>Micromonosporaceae</taxon>
        <taxon>Catenuloplanes</taxon>
    </lineage>
</organism>
<dbReference type="RefSeq" id="WP_306829646.1">
    <property type="nucleotide sequence ID" value="NZ_JAUSRA010000001.1"/>
</dbReference>
<keyword evidence="1" id="KW-1133">Transmembrane helix</keyword>
<dbReference type="InterPro" id="IPR025588">
    <property type="entry name" value="YcxB-like_C"/>
</dbReference>
<feature type="transmembrane region" description="Helical" evidence="1">
    <location>
        <begin position="52"/>
        <end position="72"/>
    </location>
</feature>
<comment type="caution">
    <text evidence="3">The sequence shown here is derived from an EMBL/GenBank/DDBJ whole genome shotgun (WGS) entry which is preliminary data.</text>
</comment>
<keyword evidence="4" id="KW-1185">Reference proteome</keyword>
<name>A0ABT9MTA8_9ACTN</name>
<sequence length="164" mass="18565">MQISIAVPYDERRLRQTLTFALRPQVRAARIGGLFALVLGTLLILLDPALPLPYLTVIIGLFMIFGVEPFNVSRSMRMQARAIRDGRHITLDDEWLTVTYPLAESRYRWAGLDTVIETPETWYAMFGRVQAIAIPKAEMTDAQRAEFAAFLTRLPATRLTQPTA</sequence>
<keyword evidence="1" id="KW-0812">Transmembrane</keyword>
<dbReference type="EMBL" id="JAUSRA010000001">
    <property type="protein sequence ID" value="MDP9794508.1"/>
    <property type="molecule type" value="Genomic_DNA"/>
</dbReference>
<feature type="transmembrane region" description="Helical" evidence="1">
    <location>
        <begin position="28"/>
        <end position="46"/>
    </location>
</feature>